<dbReference type="Proteomes" id="UP000644756">
    <property type="component" value="Unassembled WGS sequence"/>
</dbReference>
<evidence type="ECO:0000313" key="1">
    <source>
        <dbReference type="EMBL" id="GGG05468.1"/>
    </source>
</evidence>
<organism evidence="1 2">
    <name type="scientific">Paenibacillus abyssi</name>
    <dbReference type="NCBI Taxonomy" id="1340531"/>
    <lineage>
        <taxon>Bacteria</taxon>
        <taxon>Bacillati</taxon>
        <taxon>Bacillota</taxon>
        <taxon>Bacilli</taxon>
        <taxon>Bacillales</taxon>
        <taxon>Paenibacillaceae</taxon>
        <taxon>Paenibacillus</taxon>
    </lineage>
</organism>
<reference evidence="1" key="1">
    <citation type="journal article" date="2014" name="Int. J. Syst. Evol. Microbiol.">
        <title>Complete genome sequence of Corynebacterium casei LMG S-19264T (=DSM 44701T), isolated from a smear-ripened cheese.</title>
        <authorList>
            <consortium name="US DOE Joint Genome Institute (JGI-PGF)"/>
            <person name="Walter F."/>
            <person name="Albersmeier A."/>
            <person name="Kalinowski J."/>
            <person name="Ruckert C."/>
        </authorList>
    </citation>
    <scope>NUCLEOTIDE SEQUENCE</scope>
    <source>
        <strain evidence="1">CGMCC 1.12987</strain>
    </source>
</reference>
<evidence type="ECO:0000313" key="2">
    <source>
        <dbReference type="Proteomes" id="UP000644756"/>
    </source>
</evidence>
<dbReference type="EMBL" id="BMGR01000007">
    <property type="protein sequence ID" value="GGG05468.1"/>
    <property type="molecule type" value="Genomic_DNA"/>
</dbReference>
<comment type="caution">
    <text evidence="1">The sequence shown here is derived from an EMBL/GenBank/DDBJ whole genome shotgun (WGS) entry which is preliminary data.</text>
</comment>
<protein>
    <submittedName>
        <fullName evidence="1">Uncharacterized protein</fullName>
    </submittedName>
</protein>
<keyword evidence="2" id="KW-1185">Reference proteome</keyword>
<gene>
    <name evidence="1" type="ORF">GCM10010916_23170</name>
</gene>
<reference evidence="1" key="2">
    <citation type="submission" date="2020-09" db="EMBL/GenBank/DDBJ databases">
        <authorList>
            <person name="Sun Q."/>
            <person name="Zhou Y."/>
        </authorList>
    </citation>
    <scope>NUCLEOTIDE SEQUENCE</scope>
    <source>
        <strain evidence="1">CGMCC 1.12987</strain>
    </source>
</reference>
<name>A0A917FU61_9BACL</name>
<proteinExistence type="predicted"/>
<accession>A0A917FU61</accession>
<dbReference type="RefSeq" id="WP_188531234.1">
    <property type="nucleotide sequence ID" value="NZ_BMGR01000007.1"/>
</dbReference>
<dbReference type="AlphaFoldDB" id="A0A917FU61"/>
<sequence length="287" mass="32855">MKRDDFLRSNLVKSFIDWISDRLDKPDSFIHVFDLKKPVKRWECSSIYSAFENYSWAFTYKDPLSGMKVTGSSFNDSLESLAKLSKGLINSIEVSNTEVCRNHCLSILDWGGVLRGNDKKIDTLGAGICSYLESTRSRFISDISSESYYNERVIMNSGFTKIYSLCMDDFIIYDGRVGAALGLLVRKYCEDNALNEVPVELVFAWGKGRESTYISSSQNKRNPGSVKYSFPELMYKNPERHTENNIRANWLLSEIVNNTNSKFNDLDKKVRMRALESALFMIGYKVV</sequence>